<dbReference type="Gene3D" id="3.40.50.1820">
    <property type="entry name" value="alpha/beta hydrolase"/>
    <property type="match status" value="1"/>
</dbReference>
<dbReference type="PANTHER" id="PTHR43248:SF29">
    <property type="entry name" value="TRIPEPTIDYL AMINOPEPTIDASE"/>
    <property type="match status" value="1"/>
</dbReference>
<feature type="compositionally biased region" description="Basic residues" evidence="4">
    <location>
        <begin position="16"/>
        <end position="27"/>
    </location>
</feature>
<evidence type="ECO:0000313" key="8">
    <source>
        <dbReference type="EMBL" id="MBD8868585.1"/>
    </source>
</evidence>
<dbReference type="GO" id="GO:0016787">
    <property type="term" value="F:hydrolase activity"/>
    <property type="evidence" value="ECO:0007669"/>
    <property type="project" value="UniProtKB-KW"/>
</dbReference>
<dbReference type="Proteomes" id="UP000616839">
    <property type="component" value="Unassembled WGS sequence"/>
</dbReference>
<comment type="caution">
    <text evidence="8">The sequence shown here is derived from an EMBL/GenBank/DDBJ whole genome shotgun (WGS) entry which is preliminary data.</text>
</comment>
<proteinExistence type="inferred from homology"/>
<organism evidence="8 9">
    <name type="scientific">Nocardioides donggukensis</name>
    <dbReference type="NCBI Taxonomy" id="2774019"/>
    <lineage>
        <taxon>Bacteria</taxon>
        <taxon>Bacillati</taxon>
        <taxon>Actinomycetota</taxon>
        <taxon>Actinomycetes</taxon>
        <taxon>Propionibacteriales</taxon>
        <taxon>Nocardioidaceae</taxon>
        <taxon>Nocardioides</taxon>
    </lineage>
</organism>
<evidence type="ECO:0000256" key="3">
    <source>
        <dbReference type="ARBA" id="ARBA00022801"/>
    </source>
</evidence>
<evidence type="ECO:0000259" key="6">
    <source>
        <dbReference type="Pfam" id="PF00561"/>
    </source>
</evidence>
<dbReference type="Pfam" id="PF00561">
    <property type="entry name" value="Abhydrolase_1"/>
    <property type="match status" value="1"/>
</dbReference>
<name>A0A927K6G2_9ACTN</name>
<feature type="domain" description="Peptidase S33 tripeptidyl aminopeptidase-like C-terminal" evidence="7">
    <location>
        <begin position="446"/>
        <end position="547"/>
    </location>
</feature>
<feature type="compositionally biased region" description="Pro residues" evidence="4">
    <location>
        <begin position="1"/>
        <end position="15"/>
    </location>
</feature>
<evidence type="ECO:0000313" key="9">
    <source>
        <dbReference type="Proteomes" id="UP000616839"/>
    </source>
</evidence>
<feature type="domain" description="AB hydrolase-1" evidence="6">
    <location>
        <begin position="120"/>
        <end position="272"/>
    </location>
</feature>
<dbReference type="InterPro" id="IPR000073">
    <property type="entry name" value="AB_hydrolase_1"/>
</dbReference>
<protein>
    <submittedName>
        <fullName evidence="8">Alpha/beta fold hydrolase</fullName>
    </submittedName>
</protein>
<dbReference type="EMBL" id="JACYXZ010000001">
    <property type="protein sequence ID" value="MBD8868585.1"/>
    <property type="molecule type" value="Genomic_DNA"/>
</dbReference>
<dbReference type="PANTHER" id="PTHR43248">
    <property type="entry name" value="2-SUCCINYL-6-HYDROXY-2,4-CYCLOHEXADIENE-1-CARBOXYLATE SYNTHASE"/>
    <property type="match status" value="1"/>
</dbReference>
<feature type="compositionally biased region" description="Polar residues" evidence="4">
    <location>
        <begin position="50"/>
        <end position="60"/>
    </location>
</feature>
<accession>A0A927K6G2</accession>
<feature type="region of interest" description="Disordered" evidence="4">
    <location>
        <begin position="1"/>
        <end position="27"/>
    </location>
</feature>
<evidence type="ECO:0000256" key="2">
    <source>
        <dbReference type="ARBA" id="ARBA00022729"/>
    </source>
</evidence>
<dbReference type="AlphaFoldDB" id="A0A927K6G2"/>
<feature type="signal peptide" evidence="5">
    <location>
        <begin position="1"/>
        <end position="47"/>
    </location>
</feature>
<gene>
    <name evidence="8" type="ORF">IE331_03010</name>
</gene>
<dbReference type="InterPro" id="IPR013595">
    <property type="entry name" value="Pept_S33_TAP-like_C"/>
</dbReference>
<evidence type="ECO:0000259" key="7">
    <source>
        <dbReference type="Pfam" id="PF08386"/>
    </source>
</evidence>
<feature type="compositionally biased region" description="Acidic residues" evidence="4">
    <location>
        <begin position="73"/>
        <end position="82"/>
    </location>
</feature>
<sequence>MPQPSVPQPSVPSPRRPGRPTGARRPRPLVLLAAAALLLGLSGTAAAAPQTASGPTSTGVTPAPTLEWGPCPPDEETPDPDAFDCATMTLPLSHAAPAAGTVEVALKRHRARDPGRRARTIFINPGGPGGSGVDVVPFVPFFLSPRVLDRFHVVGFDPRGVARSDPLLCFDSAEQARDLLDPVGTFPVTHADERRYFSTHARIARLCARNGGPVMRHMSTANVARDLDAMRSAVGDRRLTYFAGSYGSQLGVTYATLFPDRVRALVLDAMPDPALWTTGRTPVEGRRIPFSTRLGSHVSTLATLQEFFRLCHEAGPGSCAFAGADPDGRYRRLAARLRTEPTTIPTPDGPTSFGYAELVWLTRNSMYDPFSWPSLAEVLSELSAETPSEAALRGAYARLRARLAGPEPGQSQTIEGFAGVACTDGVNPRSLAAWSSAGRRADRQAEYFGRAWTWFGISCASWPARDPDAHLGPWGSTTAAPILLVGNTFDPATPYSGAERVADLFPRSRLLTLAGHGHTALGLSSCVDGHTDRYLRTRRLPAPGTVCRPDFGPFDELPELAARAEVQQQGRMVARRAVLGAVD</sequence>
<evidence type="ECO:0000256" key="4">
    <source>
        <dbReference type="SAM" id="MobiDB-lite"/>
    </source>
</evidence>
<feature type="chain" id="PRO_5036689285" evidence="5">
    <location>
        <begin position="48"/>
        <end position="583"/>
    </location>
</feature>
<dbReference type="SUPFAM" id="SSF53474">
    <property type="entry name" value="alpha/beta-Hydrolases"/>
    <property type="match status" value="1"/>
</dbReference>
<dbReference type="RefSeq" id="WP_192140343.1">
    <property type="nucleotide sequence ID" value="NZ_JACYXZ010000001.1"/>
</dbReference>
<comment type="similarity">
    <text evidence="1">Belongs to the peptidase S33 family.</text>
</comment>
<dbReference type="InterPro" id="IPR029058">
    <property type="entry name" value="AB_hydrolase_fold"/>
</dbReference>
<dbReference type="InterPro" id="IPR051601">
    <property type="entry name" value="Serine_prot/Carboxylest_S33"/>
</dbReference>
<evidence type="ECO:0000256" key="5">
    <source>
        <dbReference type="SAM" id="SignalP"/>
    </source>
</evidence>
<feature type="region of interest" description="Disordered" evidence="4">
    <location>
        <begin position="47"/>
        <end position="83"/>
    </location>
</feature>
<dbReference type="Pfam" id="PF08386">
    <property type="entry name" value="Abhydrolase_4"/>
    <property type="match status" value="1"/>
</dbReference>
<evidence type="ECO:0000256" key="1">
    <source>
        <dbReference type="ARBA" id="ARBA00010088"/>
    </source>
</evidence>
<reference evidence="8" key="1">
    <citation type="submission" date="2020-09" db="EMBL/GenBank/DDBJ databases">
        <title>Nocardioides sp. strain MJB4 16S ribosomal RNA gene Genome sequencing and assembly.</title>
        <authorList>
            <person name="Kim I."/>
        </authorList>
    </citation>
    <scope>NUCLEOTIDE SEQUENCE</scope>
    <source>
        <strain evidence="8">MJB4</strain>
    </source>
</reference>
<keyword evidence="2 5" id="KW-0732">Signal</keyword>
<keyword evidence="3 8" id="KW-0378">Hydrolase</keyword>
<keyword evidence="9" id="KW-1185">Reference proteome</keyword>